<name>A0A979GBP1_CHIPD</name>
<evidence type="ECO:0000313" key="3">
    <source>
        <dbReference type="Proteomes" id="UP000002215"/>
    </source>
</evidence>
<feature type="transmembrane region" description="Helical" evidence="1">
    <location>
        <begin position="98"/>
        <end position="116"/>
    </location>
</feature>
<reference evidence="2 3" key="2">
    <citation type="journal article" date="2010" name="Stand. Genomic Sci.">
        <title>Complete genome sequence of Chitinophaga pinensis type strain (UQM 2034).</title>
        <authorList>
            <person name="Glavina Del Rio T."/>
            <person name="Abt B."/>
            <person name="Spring S."/>
            <person name="Lapidus A."/>
            <person name="Nolan M."/>
            <person name="Tice H."/>
            <person name="Copeland A."/>
            <person name="Cheng J.F."/>
            <person name="Chen F."/>
            <person name="Bruce D."/>
            <person name="Goodwin L."/>
            <person name="Pitluck S."/>
            <person name="Ivanova N."/>
            <person name="Mavromatis K."/>
            <person name="Mikhailova N."/>
            <person name="Pati A."/>
            <person name="Chen A."/>
            <person name="Palaniappan K."/>
            <person name="Land M."/>
            <person name="Hauser L."/>
            <person name="Chang Y.J."/>
            <person name="Jeffries C.D."/>
            <person name="Chain P."/>
            <person name="Saunders E."/>
            <person name="Detter J.C."/>
            <person name="Brettin T."/>
            <person name="Rohde M."/>
            <person name="Goker M."/>
            <person name="Bristow J."/>
            <person name="Eisen J.A."/>
            <person name="Markowitz V."/>
            <person name="Hugenholtz P."/>
            <person name="Kyrpides N.C."/>
            <person name="Klenk H.P."/>
            <person name="Lucas S."/>
        </authorList>
    </citation>
    <scope>NUCLEOTIDE SEQUENCE [LARGE SCALE GENOMIC DNA]</scope>
    <source>
        <strain evidence="3">ATCC 43595 / DSM 2588 / LMG 13176 / NBRC 15968 / NCIMB 11800 / UQM 2034</strain>
    </source>
</reference>
<reference evidence="3" key="1">
    <citation type="submission" date="2009-08" db="EMBL/GenBank/DDBJ databases">
        <title>The complete genome of Chitinophaga pinensis DSM 2588.</title>
        <authorList>
            <consortium name="US DOE Joint Genome Institute (JGI-PGF)"/>
            <person name="Lucas S."/>
            <person name="Copeland A."/>
            <person name="Lapidus A."/>
            <person name="Glavina del Rio T."/>
            <person name="Dalin E."/>
            <person name="Tice H."/>
            <person name="Bruce D."/>
            <person name="Goodwin L."/>
            <person name="Pitluck S."/>
            <person name="Kyrpides N."/>
            <person name="Mavromatis K."/>
            <person name="Ivanova N."/>
            <person name="Mikhailova N."/>
            <person name="Sims D."/>
            <person name="Meinche L."/>
            <person name="Brettin T."/>
            <person name="Detter J.C."/>
            <person name="Han C."/>
            <person name="Larimer F."/>
            <person name="Land M."/>
            <person name="Hauser L."/>
            <person name="Markowitz V."/>
            <person name="Cheng J.-F."/>
            <person name="Hugenholtz P."/>
            <person name="Woyke T."/>
            <person name="Wu D."/>
            <person name="Spring S."/>
            <person name="Klenk H.-P."/>
            <person name="Eisen J.A."/>
        </authorList>
    </citation>
    <scope>NUCLEOTIDE SEQUENCE [LARGE SCALE GENOMIC DNA]</scope>
    <source>
        <strain evidence="3">ATCC 43595 / DSM 2588 / LMG 13176 / NBRC 15968 / NCIMB 11800 / UQM 2034</strain>
    </source>
</reference>
<evidence type="ECO:0000313" key="2">
    <source>
        <dbReference type="EMBL" id="ACU64270.1"/>
    </source>
</evidence>
<keyword evidence="1" id="KW-0812">Transmembrane</keyword>
<dbReference type="AlphaFoldDB" id="A0A979GBP1"/>
<keyword evidence="1" id="KW-1133">Transmembrane helix</keyword>
<feature type="transmembrane region" description="Helical" evidence="1">
    <location>
        <begin position="58"/>
        <end position="78"/>
    </location>
</feature>
<protein>
    <recommendedName>
        <fullName evidence="4">Cytochrome B</fullName>
    </recommendedName>
</protein>
<keyword evidence="1" id="KW-0472">Membrane</keyword>
<dbReference type="EMBL" id="CP001699">
    <property type="protein sequence ID" value="ACU64270.1"/>
    <property type="molecule type" value="Genomic_DNA"/>
</dbReference>
<evidence type="ECO:0000256" key="1">
    <source>
        <dbReference type="SAM" id="Phobius"/>
    </source>
</evidence>
<feature type="transmembrane region" description="Helical" evidence="1">
    <location>
        <begin position="137"/>
        <end position="155"/>
    </location>
</feature>
<dbReference type="Proteomes" id="UP000002215">
    <property type="component" value="Chromosome"/>
</dbReference>
<evidence type="ECO:0008006" key="4">
    <source>
        <dbReference type="Google" id="ProtNLM"/>
    </source>
</evidence>
<proteinExistence type="predicted"/>
<gene>
    <name evidence="2" type="ordered locus">Cpin_6869</name>
</gene>
<accession>A0A979GBP1</accession>
<dbReference type="KEGG" id="cpi:Cpin_6869"/>
<feature type="transmembrane region" description="Helical" evidence="1">
    <location>
        <begin position="12"/>
        <end position="37"/>
    </location>
</feature>
<sequence>MPRKIVKSNSIFIMDTLVTIHSLLRWAIVLTGIWAIIRAIRGVSGNSAYTAADKKAGLFFMISLDIQLLVGIVLYFISPMAMKAFQSMGGEVMRQAPYRYFAVEHAFAAIIAIALVHIGRSKVKKAGSDAQRHKLSLIFFLLALVILAARVPWPWTAMGAGRGWF</sequence>
<organism evidence="2 3">
    <name type="scientific">Chitinophaga pinensis (strain ATCC 43595 / DSM 2588 / LMG 13176 / NBRC 15968 / NCIMB 11800 / UQM 2034)</name>
    <dbReference type="NCBI Taxonomy" id="485918"/>
    <lineage>
        <taxon>Bacteria</taxon>
        <taxon>Pseudomonadati</taxon>
        <taxon>Bacteroidota</taxon>
        <taxon>Chitinophagia</taxon>
        <taxon>Chitinophagales</taxon>
        <taxon>Chitinophagaceae</taxon>
        <taxon>Chitinophaga</taxon>
    </lineage>
</organism>